<dbReference type="PANTHER" id="PTHR37784">
    <property type="entry name" value="PROTEIN MSN1"/>
    <property type="match status" value="1"/>
</dbReference>
<feature type="compositionally biased region" description="Low complexity" evidence="2">
    <location>
        <begin position="1345"/>
        <end position="1359"/>
    </location>
</feature>
<evidence type="ECO:0000313" key="6">
    <source>
        <dbReference type="Proteomes" id="UP000054558"/>
    </source>
</evidence>
<feature type="region of interest" description="Disordered" evidence="2">
    <location>
        <begin position="923"/>
        <end position="956"/>
    </location>
</feature>
<feature type="region of interest" description="Disordered" evidence="2">
    <location>
        <begin position="1136"/>
        <end position="1168"/>
    </location>
</feature>
<feature type="compositionally biased region" description="Basic and acidic residues" evidence="2">
    <location>
        <begin position="1487"/>
        <end position="1497"/>
    </location>
</feature>
<feature type="region of interest" description="Disordered" evidence="2">
    <location>
        <begin position="1061"/>
        <end position="1087"/>
    </location>
</feature>
<evidence type="ECO:0000256" key="2">
    <source>
        <dbReference type="SAM" id="MobiDB-lite"/>
    </source>
</evidence>
<feature type="region of interest" description="Disordered" evidence="2">
    <location>
        <begin position="147"/>
        <end position="358"/>
    </location>
</feature>
<feature type="region of interest" description="Disordered" evidence="2">
    <location>
        <begin position="983"/>
        <end position="1034"/>
    </location>
</feature>
<dbReference type="PANTHER" id="PTHR37784:SF2">
    <property type="entry name" value="HIGH-OSMOLARITY-INDUCED TRANSCRIPTION PROTEIN 1"/>
    <property type="match status" value="1"/>
</dbReference>
<proteinExistence type="predicted"/>
<protein>
    <submittedName>
        <fullName evidence="5">Putative Transcription activator</fullName>
    </submittedName>
</protein>
<dbReference type="EMBL" id="DF238003">
    <property type="protein sequence ID" value="GAQ92565.1"/>
    <property type="molecule type" value="Genomic_DNA"/>
</dbReference>
<feature type="compositionally biased region" description="Low complexity" evidence="2">
    <location>
        <begin position="926"/>
        <end position="940"/>
    </location>
</feature>
<dbReference type="OrthoDB" id="120763at2759"/>
<dbReference type="Pfam" id="PF16787">
    <property type="entry name" value="NDC10_II"/>
    <property type="match status" value="1"/>
</dbReference>
<dbReference type="InterPro" id="IPR031872">
    <property type="entry name" value="NDC10_II"/>
</dbReference>
<feature type="region of interest" description="Disordered" evidence="2">
    <location>
        <begin position="1213"/>
        <end position="1364"/>
    </location>
</feature>
<evidence type="ECO:0000259" key="4">
    <source>
        <dbReference type="Pfam" id="PF16787"/>
    </source>
</evidence>
<sequence>MLVRSSGMQISMASSATAARLQRFAGAVAARRGGLLNGAVRNIRIDSLLERGVRRPLATSQFTRAGKDALAPARHILRWAGCERLRRCFAEYQVYHEQSMPAGVEVGIKHILSRALIDMLLLRGNVESNPGPPATDEQARVDGFVEDDYSSEDEPLIRRTTLSNPARSTQPRPSTGATSELPNWQTGCARSRSRQSGQRGRSGVSRLPSNDVRQEHTGDVGNSPPTANPDGDHRSATEWPIQQAAAVATGPTAPGAAAETGHGQRSTRSRGRGRGRGSGTRRQAGSRKQGVGRKSGTSILDTALARPTDGTGNQPGSEGVANAQDRENAERQGVLGRREQNSECVEEDTEERAQERHVADARWNAAIKKDANLKPKSKKDYIRGLKTYKHFCVQHGYGRDDGDWAPARSAAVLKKLGGSTLPLWASGPRITVDRIALAVDLVEKLNDQDEMSIGVVQNFCKALQFYAIVQDFLEGIHTSSMDVRAIHSMQELLKCAAGNTANKKIRACADRQEGTESDGYTEEEKLRLAQAWLAKGTRLVSGDAEGEDGDVHQHTTMRGMFLTSHQFCLRGDDARSIDLPDLYSKTYRHVGPDVPLYVGGVSYSGKTNKNGRLEYFGGIRHMQVEQCAVGAVAMQLFQTFHLLGADAPDFSSRESWYNLRPLFYENDDVSRNVTYNTQLKHFKQAYGEQEIVSSKLTHAPRGASVRHAENNGGKEAESARLGRWIYDHFRTSYLHQLPVGIMLVQAGFKDDRKGYFFPRGRVLPSEDEYPGLAKQIFPWADEELRKVKQRNLTGPASQRDIAAQKFLELLIELRAVLLQDVALLQRMGRYEDHPIIYHHFFEGEEWDRFCDAVEAVCNAPAPPPELANIPPEVVAVLQDQQVQLARIERESQASREREQALQGQMSAVLRVLERLVCAFSGADEQPASPAPSARPAAHSPVTPEPRRTTTGFFARPPSAPVAAAAEAALRAAAVAARAAAATHADAEQASTPPQNESGSTGDVASRRATEAGSLSADNDEMDLEPDLGSFSRPSSAPLAAAAEAALKAAAEATQAAPAAHAAVGGASTQNQDALSDQCDHETRGPKTRSWITETVGETVEPETGPDSFIPGCPSAPSVAGAEEAAVRASAAAAAQNADARPAEAHVTSPEQDVGFNPAQAEGLTSQGATVREETAGEGMDYVSRPSSAPVAAAVEAALRAAAEAAQSAAAHAAADAAVTQDPDALSGQDDNEARDPQTTARKTVQPETSLGEGLDFGAFEQATDKTTVQEGGIETEEATGEGCRQPHSEVEGAEQSGNCPEGHRTGPGESEGGGESGTTSQPCSEGNDREDSGREAGAFRGFGTASQGDAGASPSGSGSVDLGAADEGTIEDASVVPEWALNYMIGRNYTSVAEVWQEWAYGQEGCPMSLRRMEELWGTRWRRGRENESKRLSKFRKIISLVEIVLRQSNVGEAAAVQAVENSMIACGIDPAQPWKYCELLRESKVGNRDEQDEPKRTGKRRKISSQSESNRKRQKSSA</sequence>
<dbReference type="InterPro" id="IPR022210">
    <property type="entry name" value="TF_GCR1-like"/>
</dbReference>
<feature type="compositionally biased region" description="Polar residues" evidence="2">
    <location>
        <begin position="990"/>
        <end position="1002"/>
    </location>
</feature>
<feature type="coiled-coil region" evidence="1">
    <location>
        <begin position="877"/>
        <end position="904"/>
    </location>
</feature>
<evidence type="ECO:0000256" key="1">
    <source>
        <dbReference type="SAM" id="Coils"/>
    </source>
</evidence>
<feature type="compositionally biased region" description="Low complexity" evidence="2">
    <location>
        <begin position="194"/>
        <end position="206"/>
    </location>
</feature>
<keyword evidence="1" id="KW-0175">Coiled coil</keyword>
<reference evidence="5 6" key="1">
    <citation type="journal article" date="2014" name="Nat. Commun.">
        <title>Klebsormidium flaccidum genome reveals primary factors for plant terrestrial adaptation.</title>
        <authorList>
            <person name="Hori K."/>
            <person name="Maruyama F."/>
            <person name="Fujisawa T."/>
            <person name="Togashi T."/>
            <person name="Yamamoto N."/>
            <person name="Seo M."/>
            <person name="Sato S."/>
            <person name="Yamada T."/>
            <person name="Mori H."/>
            <person name="Tajima N."/>
            <person name="Moriyama T."/>
            <person name="Ikeuchi M."/>
            <person name="Watanabe M."/>
            <person name="Wada H."/>
            <person name="Kobayashi K."/>
            <person name="Saito M."/>
            <person name="Masuda T."/>
            <person name="Sasaki-Sekimoto Y."/>
            <person name="Mashiguchi K."/>
            <person name="Awai K."/>
            <person name="Shimojima M."/>
            <person name="Masuda S."/>
            <person name="Iwai M."/>
            <person name="Nobusawa T."/>
            <person name="Narise T."/>
            <person name="Kondo S."/>
            <person name="Saito H."/>
            <person name="Sato R."/>
            <person name="Murakawa M."/>
            <person name="Ihara Y."/>
            <person name="Oshima-Yamada Y."/>
            <person name="Ohtaka K."/>
            <person name="Satoh M."/>
            <person name="Sonobe K."/>
            <person name="Ishii M."/>
            <person name="Ohtani R."/>
            <person name="Kanamori-Sato M."/>
            <person name="Honoki R."/>
            <person name="Miyazaki D."/>
            <person name="Mochizuki H."/>
            <person name="Umetsu J."/>
            <person name="Higashi K."/>
            <person name="Shibata D."/>
            <person name="Kamiya Y."/>
            <person name="Sato N."/>
            <person name="Nakamura Y."/>
            <person name="Tabata S."/>
            <person name="Ida S."/>
            <person name="Kurokawa K."/>
            <person name="Ohta H."/>
        </authorList>
    </citation>
    <scope>NUCLEOTIDE SEQUENCE [LARGE SCALE GENOMIC DNA]</scope>
    <source>
        <strain evidence="5 6">NIES-2285</strain>
    </source>
</reference>
<evidence type="ECO:0000313" key="5">
    <source>
        <dbReference type="EMBL" id="GAQ92565.1"/>
    </source>
</evidence>
<accession>A0A1Y1INT6</accession>
<dbReference type="Pfam" id="PF12550">
    <property type="entry name" value="GCR1_C"/>
    <property type="match status" value="1"/>
</dbReference>
<dbReference type="InterPro" id="IPR038279">
    <property type="entry name" value="Ndc10_dom2_sf"/>
</dbReference>
<name>A0A1Y1INT6_KLENI</name>
<keyword evidence="6" id="KW-1185">Reference proteome</keyword>
<feature type="domain" description="Ndc10" evidence="4">
    <location>
        <begin position="561"/>
        <end position="845"/>
    </location>
</feature>
<feature type="region of interest" description="Disordered" evidence="2">
    <location>
        <begin position="1487"/>
        <end position="1519"/>
    </location>
</feature>
<organism evidence="5 6">
    <name type="scientific">Klebsormidium nitens</name>
    <name type="common">Green alga</name>
    <name type="synonym">Ulothrix nitens</name>
    <dbReference type="NCBI Taxonomy" id="105231"/>
    <lineage>
        <taxon>Eukaryota</taxon>
        <taxon>Viridiplantae</taxon>
        <taxon>Streptophyta</taxon>
        <taxon>Klebsormidiophyceae</taxon>
        <taxon>Klebsormidiales</taxon>
        <taxon>Klebsormidiaceae</taxon>
        <taxon>Klebsormidium</taxon>
    </lineage>
</organism>
<dbReference type="InterPro" id="IPR052146">
    <property type="entry name" value="HOT1"/>
</dbReference>
<feature type="compositionally biased region" description="Basic residues" evidence="2">
    <location>
        <begin position="265"/>
        <end position="275"/>
    </location>
</feature>
<feature type="compositionally biased region" description="Polar residues" evidence="2">
    <location>
        <begin position="160"/>
        <end position="188"/>
    </location>
</feature>
<dbReference type="STRING" id="105231.A0A1Y1INT6"/>
<feature type="compositionally biased region" description="Basic and acidic residues" evidence="2">
    <location>
        <begin position="324"/>
        <end position="341"/>
    </location>
</feature>
<gene>
    <name evidence="5" type="ORF">KFL_010540010</name>
</gene>
<dbReference type="Proteomes" id="UP000054558">
    <property type="component" value="Unassembled WGS sequence"/>
</dbReference>
<dbReference type="GO" id="GO:0003677">
    <property type="term" value="F:DNA binding"/>
    <property type="evidence" value="ECO:0007669"/>
    <property type="project" value="InterPro"/>
</dbReference>
<feature type="domain" description="Transcription activator GCR1-like" evidence="3">
    <location>
        <begin position="1383"/>
        <end position="1462"/>
    </location>
</feature>
<feature type="compositionally biased region" description="Polar residues" evidence="2">
    <location>
        <begin position="1236"/>
        <end position="1248"/>
    </location>
</feature>
<evidence type="ECO:0000259" key="3">
    <source>
        <dbReference type="Pfam" id="PF12550"/>
    </source>
</evidence>
<dbReference type="Gene3D" id="1.10.443.20">
    <property type="entry name" value="Centromere DNA-binding protein complex CBF3 subunit, domain 2"/>
    <property type="match status" value="1"/>
</dbReference>
<feature type="compositionally biased region" description="Low complexity" evidence="2">
    <location>
        <begin position="244"/>
        <end position="264"/>
    </location>
</feature>